<comment type="subunit">
    <text evidence="8">Binds to cdc4 and rlc1.</text>
</comment>
<feature type="domain" description="Myosin motor" evidence="11">
    <location>
        <begin position="101"/>
        <end position="795"/>
    </location>
</feature>
<evidence type="ECO:0000256" key="9">
    <source>
        <dbReference type="PROSITE-ProRule" id="PRU00782"/>
    </source>
</evidence>
<dbReference type="VEuPathDB" id="FungiDB:AMAG_17973"/>
<dbReference type="OMA" id="DVRFLHK"/>
<dbReference type="PROSITE" id="PS51844">
    <property type="entry name" value="SH3_LIKE"/>
    <property type="match status" value="1"/>
</dbReference>
<dbReference type="InterPro" id="IPR036961">
    <property type="entry name" value="Kinesin_motor_dom_sf"/>
</dbReference>
<evidence type="ECO:0000256" key="6">
    <source>
        <dbReference type="ARBA" id="ARBA00023175"/>
    </source>
</evidence>
<evidence type="ECO:0000256" key="5">
    <source>
        <dbReference type="ARBA" id="ARBA00023123"/>
    </source>
</evidence>
<dbReference type="STRING" id="578462.A0A0L0S321"/>
<feature type="compositionally biased region" description="Basic and acidic residues" evidence="10">
    <location>
        <begin position="1635"/>
        <end position="1663"/>
    </location>
</feature>
<dbReference type="eggNOG" id="KOG0161">
    <property type="taxonomic scope" value="Eukaryota"/>
</dbReference>
<dbReference type="SUPFAM" id="SSF90257">
    <property type="entry name" value="Myosin rod fragments"/>
    <property type="match status" value="7"/>
</dbReference>
<accession>A0A0L0S321</accession>
<dbReference type="PROSITE" id="PS50096">
    <property type="entry name" value="IQ"/>
    <property type="match status" value="1"/>
</dbReference>
<dbReference type="InterPro" id="IPR001609">
    <property type="entry name" value="Myosin_head_motor_dom-like"/>
</dbReference>
<dbReference type="GO" id="GO:1903475">
    <property type="term" value="P:mitotic actomyosin contractile ring assembly"/>
    <property type="evidence" value="ECO:0007669"/>
    <property type="project" value="UniProtKB-ARBA"/>
</dbReference>
<dbReference type="GO" id="GO:0051015">
    <property type="term" value="F:actin filament binding"/>
    <property type="evidence" value="ECO:0007669"/>
    <property type="project" value="InterPro"/>
</dbReference>
<keyword evidence="6 9" id="KW-0505">Motor protein</keyword>
<feature type="domain" description="Myosin N-terminal SH3-like" evidence="12">
    <location>
        <begin position="45"/>
        <end position="97"/>
    </location>
</feature>
<dbReference type="SMART" id="SM00242">
    <property type="entry name" value="MYSc"/>
    <property type="match status" value="1"/>
</dbReference>
<gene>
    <name evidence="13" type="ORF">AMAG_17973</name>
</gene>
<feature type="compositionally biased region" description="Basic and acidic residues" evidence="10">
    <location>
        <begin position="1811"/>
        <end position="1826"/>
    </location>
</feature>
<keyword evidence="7 9" id="KW-0009">Actin-binding</keyword>
<sequence>MAPGAPVNGAAPAAAQAAGTAPSADLLALQRRTMANDAVAAAAFNEKKWLWVPHVTDGYKAAWVVKEPAAGTDQVTVQIRDDKECIVNINDTQKMNPPKFDKAEDMADLAYLNEASVVHNLRERYFSNLIYTYSGLFLVAVNPYHRLPIYSENVILSYQQKKRAEMPPHVYAVTDAAYRALLQDRESQSILITGESGAGKTENTKKVIQYLAYIAGEKSVNQAMGTLEQQILQANPILESFGNAQTIRNNNSSRFGKFVRIEFSASGQIAGANIERYLLEKSRVTHQTAKERSYHIFYQLVKGASPDLKKQLLLDAGLNDYNFIKSSNKNIEGVDDVADFVQLQEAMSIMGFSKDEQVDLFRTVAAVLLLGNITTTGDRENQAQLTDPLPVEKVCHVLGVPVPDFTKGLLKPRIKAGRDWVTQARSPDQVANSLEALARSLYERMFGRLVDRINAALDQPTAARSKFIGVLDIAGFEIFDVNSFEQLCINYTNERLQQFFNHHMFILEQEEYRKEGIEWKFIDFGLDLQPTIDLIEKANPIGILSCLDEECVMPKATDKTFTDKLHTLWKGKSAKYETPRFQEGFIIHHYAGKVEYKTSGWLDKNKDPLNENVTRLIANSSDKYLASLFADYLGDGESGTGLAANGVGVVAGKAMMVKKGAFRTVAQKHKEQLVSLMATLYDTTPHFVRCIIPNEEKRPGKLHVPLVLDQLRCNGVLEGIRICRAGFPNRLVFAEFRQRYEIICPGLIPRGFMDGRKATQTILEHLAMDQNQYRIGSSKVFFRAGVLAELEEIRDAKLSKILTGFQAQCRGFLARKMHRKRLDQVKAIRIVQRNARIYVQLREWPWWKLYSKVKPLLQVGRVDDELRRKDEALGELKDQIAHQQTERDRLEAARAALEAEKRQTEDLYQSTLRTNADQAEILSRAQQRLAALQDELDVFNKEYSELEKSHEEMTVQKLQLEAKVKEASEQLAEEKQVLAHLEKERAIKDARMKQLETELAASTAAMAKVEAERKSLAQTVADFERQVSTGSEREAELLKQKKKLESTVQDLDERSTKQELDLQALTSKKNTLESELANLRTSLGEAQRTKAELEAAVKKRESEIETLTASVRSEAAQAEQLDRLRRELVAKVAALEGQVEQERSDKERSEKARRKLETEFEDLRHVVEDKNDQETKQSDLRRLRETELSDLRAQLQAVQQELEEAKRKHAASMDALRRESDGYMAERDALAKQKQSLEKKTVDLQNDLDESLEARNKIDKVKRQLDADLSATRAKTVELEDRISELRVAKEGLEKQVAASATRIDESESKADRIDKERGQLLKQLEGVREELEDEVRKRTSAEAQRKKLQAEVADWQSKFDAQEIQVEDVQRRLSAKQQELEALKDKYAKDATERGAELEESRKKLEREVADLRAKLAAQEQVVTNLEKAKVRLTTEVEDLRMELEREHAVARQAEKLQKQTESDLAALNTVVDAERRARELAESKCRTLQGNLDTMQMQVEDKQQAFLSLQRSKNDLEAELKTLINEIGDGGKNVHELERSKKKLEAQLAELTQQLEEEEAARKKAEEQRRRTDEQFTEYRAKSEQELVNKEAVFEETRKLYQREINSLGMQLDDEQAARNELQKVKAKLEEKIKELSSKEDSSAKSKTDLEKLKKKAEQQLREVQQQLEAEERARRNFEEMAQRQEKKSSTLQAEMERLEQALEASDRERKKAEKRIEELTNELEGGEGGSKVQLLEAKKKLEKDLVRLREELEQEQELRQHLEAQRREGLSDVEAIRGKVTGELEEKIEKLEESRRALLASQRLGQQELEHKQRDMEALEKQKRMQQSEIEQLKERLEQEITARNEEAAQRRKLAQENKDLQTKLEIEVAKSAELTETSTLFKNRADTAIGRLEASEMARLKAEKSEG</sequence>
<dbReference type="EMBL" id="GG745330">
    <property type="protein sequence ID" value="KNE56810.1"/>
    <property type="molecule type" value="Genomic_DNA"/>
</dbReference>
<feature type="non-terminal residue" evidence="13">
    <location>
        <position position="1911"/>
    </location>
</feature>
<keyword evidence="5 9" id="KW-0518">Myosin</keyword>
<dbReference type="CDD" id="cd01377">
    <property type="entry name" value="MYSc_class_II"/>
    <property type="match status" value="1"/>
</dbReference>
<evidence type="ECO:0000259" key="12">
    <source>
        <dbReference type="PROSITE" id="PS51844"/>
    </source>
</evidence>
<feature type="region of interest" description="Disordered" evidence="10">
    <location>
        <begin position="1297"/>
        <end position="1316"/>
    </location>
</feature>
<proteinExistence type="inferred from homology"/>
<evidence type="ECO:0000256" key="2">
    <source>
        <dbReference type="ARBA" id="ARBA00022741"/>
    </source>
</evidence>
<dbReference type="Proteomes" id="UP000054350">
    <property type="component" value="Unassembled WGS sequence"/>
</dbReference>
<keyword evidence="14" id="KW-1185">Reference proteome</keyword>
<protein>
    <recommendedName>
        <fullName evidence="15">Myosin motor domain-containing protein</fullName>
    </recommendedName>
</protein>
<keyword evidence="2 9" id="KW-0547">Nucleotide-binding</keyword>
<dbReference type="Gene3D" id="3.30.70.1590">
    <property type="match status" value="1"/>
</dbReference>
<dbReference type="Gene3D" id="1.20.120.720">
    <property type="entry name" value="Myosin VI head, motor domain, U50 subdomain"/>
    <property type="match status" value="1"/>
</dbReference>
<dbReference type="GO" id="GO:0005524">
    <property type="term" value="F:ATP binding"/>
    <property type="evidence" value="ECO:0007669"/>
    <property type="project" value="UniProtKB-UniRule"/>
</dbReference>
<dbReference type="InterPro" id="IPR004009">
    <property type="entry name" value="SH3_Myosin"/>
</dbReference>
<dbReference type="GO" id="GO:0016020">
    <property type="term" value="C:membrane"/>
    <property type="evidence" value="ECO:0007669"/>
    <property type="project" value="TreeGrafter"/>
</dbReference>
<dbReference type="InterPro" id="IPR002928">
    <property type="entry name" value="Myosin_tail"/>
</dbReference>
<dbReference type="Gene3D" id="1.10.10.820">
    <property type="match status" value="1"/>
</dbReference>
<dbReference type="GO" id="GO:0000146">
    <property type="term" value="F:microfilament motor activity"/>
    <property type="evidence" value="ECO:0007669"/>
    <property type="project" value="TreeGrafter"/>
</dbReference>
<evidence type="ECO:0000256" key="4">
    <source>
        <dbReference type="ARBA" id="ARBA00023054"/>
    </source>
</evidence>
<reference evidence="14" key="2">
    <citation type="submission" date="2009-11" db="EMBL/GenBank/DDBJ databases">
        <title>The Genome Sequence of Allomyces macrogynus strain ATCC 38327.</title>
        <authorList>
            <consortium name="The Broad Institute Genome Sequencing Platform"/>
            <person name="Russ C."/>
            <person name="Cuomo C."/>
            <person name="Shea T."/>
            <person name="Young S.K."/>
            <person name="Zeng Q."/>
            <person name="Koehrsen M."/>
            <person name="Haas B."/>
            <person name="Borodovsky M."/>
            <person name="Guigo R."/>
            <person name="Alvarado L."/>
            <person name="Berlin A."/>
            <person name="Borenstein D."/>
            <person name="Chen Z."/>
            <person name="Engels R."/>
            <person name="Freedman E."/>
            <person name="Gellesch M."/>
            <person name="Goldberg J."/>
            <person name="Griggs A."/>
            <person name="Gujja S."/>
            <person name="Heiman D."/>
            <person name="Hepburn T."/>
            <person name="Howarth C."/>
            <person name="Jen D."/>
            <person name="Larson L."/>
            <person name="Lewis B."/>
            <person name="Mehta T."/>
            <person name="Park D."/>
            <person name="Pearson M."/>
            <person name="Roberts A."/>
            <person name="Saif S."/>
            <person name="Shenoy N."/>
            <person name="Sisk P."/>
            <person name="Stolte C."/>
            <person name="Sykes S."/>
            <person name="Walk T."/>
            <person name="White J."/>
            <person name="Yandava C."/>
            <person name="Burger G."/>
            <person name="Gray M.W."/>
            <person name="Holland P.W.H."/>
            <person name="King N."/>
            <person name="Lang F.B.F."/>
            <person name="Roger A.J."/>
            <person name="Ruiz-Trillo I."/>
            <person name="Lander E."/>
            <person name="Nusbaum C."/>
        </authorList>
    </citation>
    <scope>NUCLEOTIDE SEQUENCE [LARGE SCALE GENOMIC DNA]</scope>
    <source>
        <strain evidence="14">ATCC 38327</strain>
    </source>
</reference>
<dbReference type="OrthoDB" id="6108017at2759"/>
<evidence type="ECO:0000256" key="1">
    <source>
        <dbReference type="ARBA" id="ARBA00008314"/>
    </source>
</evidence>
<dbReference type="GO" id="GO:0016459">
    <property type="term" value="C:myosin complex"/>
    <property type="evidence" value="ECO:0007669"/>
    <property type="project" value="UniProtKB-KW"/>
</dbReference>
<dbReference type="PROSITE" id="PS51456">
    <property type="entry name" value="MYOSIN_MOTOR"/>
    <property type="match status" value="1"/>
</dbReference>
<dbReference type="GO" id="GO:0120104">
    <property type="term" value="C:mitotic actomyosin contractile ring, proximal layer"/>
    <property type="evidence" value="ECO:0007669"/>
    <property type="project" value="UniProtKB-ARBA"/>
</dbReference>
<dbReference type="Gene3D" id="2.30.30.360">
    <property type="entry name" value="Myosin S1 fragment, N-terminal"/>
    <property type="match status" value="1"/>
</dbReference>
<comment type="similarity">
    <text evidence="1 9">Belongs to the TRAFAC class myosin-kinesin ATPase superfamily. Myosin family.</text>
</comment>
<evidence type="ECO:0000256" key="10">
    <source>
        <dbReference type="SAM" id="MobiDB-lite"/>
    </source>
</evidence>
<dbReference type="InterPro" id="IPR008989">
    <property type="entry name" value="Myosin_S1_N"/>
</dbReference>
<dbReference type="PANTHER" id="PTHR13140">
    <property type="entry name" value="MYOSIN"/>
    <property type="match status" value="1"/>
</dbReference>
<reference evidence="13 14" key="1">
    <citation type="submission" date="2009-11" db="EMBL/GenBank/DDBJ databases">
        <title>Annotation of Allomyces macrogynus ATCC 38327.</title>
        <authorList>
            <consortium name="The Broad Institute Genome Sequencing Platform"/>
            <person name="Russ C."/>
            <person name="Cuomo C."/>
            <person name="Burger G."/>
            <person name="Gray M.W."/>
            <person name="Holland P.W.H."/>
            <person name="King N."/>
            <person name="Lang F.B.F."/>
            <person name="Roger A.J."/>
            <person name="Ruiz-Trillo I."/>
            <person name="Young S.K."/>
            <person name="Zeng Q."/>
            <person name="Gargeya S."/>
            <person name="Fitzgerald M."/>
            <person name="Haas B."/>
            <person name="Abouelleil A."/>
            <person name="Alvarado L."/>
            <person name="Arachchi H.M."/>
            <person name="Berlin A."/>
            <person name="Chapman S.B."/>
            <person name="Gearin G."/>
            <person name="Goldberg J."/>
            <person name="Griggs A."/>
            <person name="Gujja S."/>
            <person name="Hansen M."/>
            <person name="Heiman D."/>
            <person name="Howarth C."/>
            <person name="Larimer J."/>
            <person name="Lui A."/>
            <person name="MacDonald P.J.P."/>
            <person name="McCowen C."/>
            <person name="Montmayeur A."/>
            <person name="Murphy C."/>
            <person name="Neiman D."/>
            <person name="Pearson M."/>
            <person name="Priest M."/>
            <person name="Roberts A."/>
            <person name="Saif S."/>
            <person name="Shea T."/>
            <person name="Sisk P."/>
            <person name="Stolte C."/>
            <person name="Sykes S."/>
            <person name="Wortman J."/>
            <person name="Nusbaum C."/>
            <person name="Birren B."/>
        </authorList>
    </citation>
    <scope>NUCLEOTIDE SEQUENCE [LARGE SCALE GENOMIC DNA]</scope>
    <source>
        <strain evidence="13 14">ATCC 38327</strain>
    </source>
</reference>
<evidence type="ECO:0000313" key="14">
    <source>
        <dbReference type="Proteomes" id="UP000054350"/>
    </source>
</evidence>
<feature type="binding site" evidence="9">
    <location>
        <begin position="194"/>
        <end position="201"/>
    </location>
    <ligand>
        <name>ATP</name>
        <dbReference type="ChEBI" id="CHEBI:30616"/>
    </ligand>
</feature>
<keyword evidence="4" id="KW-0175">Coiled coil</keyword>
<evidence type="ECO:0000313" key="13">
    <source>
        <dbReference type="EMBL" id="KNE56810.1"/>
    </source>
</evidence>
<dbReference type="Gene3D" id="1.20.58.530">
    <property type="match status" value="1"/>
</dbReference>
<dbReference type="PRINTS" id="PR00193">
    <property type="entry name" value="MYOSINHEAVY"/>
</dbReference>
<feature type="compositionally biased region" description="Basic and acidic residues" evidence="10">
    <location>
        <begin position="1562"/>
        <end position="1578"/>
    </location>
</feature>
<dbReference type="SUPFAM" id="SSF52540">
    <property type="entry name" value="P-loop containing nucleoside triphosphate hydrolases"/>
    <property type="match status" value="1"/>
</dbReference>
<dbReference type="FunFam" id="1.20.58.530:FF:000001">
    <property type="entry name" value="Myosin heavy chain"/>
    <property type="match status" value="1"/>
</dbReference>
<dbReference type="PANTHER" id="PTHR13140:SF857">
    <property type="entry name" value="MYOSIN-11"/>
    <property type="match status" value="1"/>
</dbReference>
<feature type="compositionally biased region" description="Basic and acidic residues" evidence="10">
    <location>
        <begin position="1672"/>
        <end position="1721"/>
    </location>
</feature>
<dbReference type="Pfam" id="PF02736">
    <property type="entry name" value="Myosin_N"/>
    <property type="match status" value="1"/>
</dbReference>
<dbReference type="Gene3D" id="3.40.850.10">
    <property type="entry name" value="Kinesin motor domain"/>
    <property type="match status" value="1"/>
</dbReference>
<feature type="region of interest" description="Disordered" evidence="10">
    <location>
        <begin position="1806"/>
        <end position="1830"/>
    </location>
</feature>
<dbReference type="Pfam" id="PF01576">
    <property type="entry name" value="Myosin_tail_1"/>
    <property type="match status" value="1"/>
</dbReference>
<keyword evidence="3 9" id="KW-0067">ATP-binding</keyword>
<dbReference type="FunFam" id="1.10.10.820:FF:000001">
    <property type="entry name" value="Myosin heavy chain"/>
    <property type="match status" value="1"/>
</dbReference>
<feature type="region of interest" description="Disordered" evidence="10">
    <location>
        <begin position="1557"/>
        <end position="1578"/>
    </location>
</feature>
<dbReference type="FunFam" id="3.40.850.10:FF:000101">
    <property type="entry name" value="Slow myosin heavy chain 2"/>
    <property type="match status" value="1"/>
</dbReference>
<dbReference type="Gene3D" id="1.20.5.340">
    <property type="match status" value="5"/>
</dbReference>
<evidence type="ECO:0000259" key="11">
    <source>
        <dbReference type="PROSITE" id="PS51456"/>
    </source>
</evidence>
<evidence type="ECO:0000256" key="7">
    <source>
        <dbReference type="ARBA" id="ARBA00023203"/>
    </source>
</evidence>
<organism evidence="13 14">
    <name type="scientific">Allomyces macrogynus (strain ATCC 38327)</name>
    <name type="common">Allomyces javanicus var. macrogynus</name>
    <dbReference type="NCBI Taxonomy" id="578462"/>
    <lineage>
        <taxon>Eukaryota</taxon>
        <taxon>Fungi</taxon>
        <taxon>Fungi incertae sedis</taxon>
        <taxon>Blastocladiomycota</taxon>
        <taxon>Blastocladiomycetes</taxon>
        <taxon>Blastocladiales</taxon>
        <taxon>Blastocladiaceae</taxon>
        <taxon>Allomyces</taxon>
    </lineage>
</organism>
<evidence type="ECO:0000256" key="8">
    <source>
        <dbReference type="ARBA" id="ARBA00064372"/>
    </source>
</evidence>
<dbReference type="GO" id="GO:0007015">
    <property type="term" value="P:actin filament organization"/>
    <property type="evidence" value="ECO:0007669"/>
    <property type="project" value="TreeGrafter"/>
</dbReference>
<feature type="region of interest" description="Disordered" evidence="10">
    <location>
        <begin position="1635"/>
        <end position="1732"/>
    </location>
</feature>
<feature type="compositionally biased region" description="Basic and acidic residues" evidence="10">
    <location>
        <begin position="1303"/>
        <end position="1316"/>
    </location>
</feature>
<dbReference type="Pfam" id="PF00063">
    <property type="entry name" value="Myosin_head"/>
    <property type="match status" value="1"/>
</dbReference>
<evidence type="ECO:0008006" key="15">
    <source>
        <dbReference type="Google" id="ProtNLM"/>
    </source>
</evidence>
<evidence type="ECO:0000256" key="3">
    <source>
        <dbReference type="ARBA" id="ARBA00022840"/>
    </source>
</evidence>
<dbReference type="Gene3D" id="4.10.270.10">
    <property type="entry name" value="Myosin, subunit A"/>
    <property type="match status" value="1"/>
</dbReference>
<name>A0A0L0S321_ALLM3</name>
<feature type="region of interest" description="Actin-binding" evidence="9">
    <location>
        <begin position="673"/>
        <end position="695"/>
    </location>
</feature>
<dbReference type="InterPro" id="IPR027417">
    <property type="entry name" value="P-loop_NTPase"/>
</dbReference>
<dbReference type="GO" id="GO:1902404">
    <property type="term" value="P:mitotic actomyosin contractile ring contraction"/>
    <property type="evidence" value="ECO:0007669"/>
    <property type="project" value="UniProtKB-ARBA"/>
</dbReference>